<dbReference type="Proteomes" id="UP000293089">
    <property type="component" value="Unassembled WGS sequence"/>
</dbReference>
<keyword evidence="4" id="KW-1185">Reference proteome</keyword>
<keyword evidence="3" id="KW-0808">Transferase</keyword>
<keyword evidence="1" id="KW-1133">Transmembrane helix</keyword>
<protein>
    <submittedName>
        <fullName evidence="3">Acyltransferase</fullName>
    </submittedName>
</protein>
<evidence type="ECO:0000259" key="2">
    <source>
        <dbReference type="Pfam" id="PF01757"/>
    </source>
</evidence>
<feature type="transmembrane region" description="Helical" evidence="1">
    <location>
        <begin position="201"/>
        <end position="224"/>
    </location>
</feature>
<evidence type="ECO:0000256" key="1">
    <source>
        <dbReference type="SAM" id="Phobius"/>
    </source>
</evidence>
<feature type="transmembrane region" description="Helical" evidence="1">
    <location>
        <begin position="50"/>
        <end position="72"/>
    </location>
</feature>
<feature type="transmembrane region" description="Helical" evidence="1">
    <location>
        <begin position="236"/>
        <end position="257"/>
    </location>
</feature>
<feature type="transmembrane region" description="Helical" evidence="1">
    <location>
        <begin position="338"/>
        <end position="359"/>
    </location>
</feature>
<dbReference type="InterPro" id="IPR050879">
    <property type="entry name" value="Acyltransferase_3"/>
</dbReference>
<dbReference type="InterPro" id="IPR002656">
    <property type="entry name" value="Acyl_transf_3_dom"/>
</dbReference>
<feature type="transmembrane region" description="Helical" evidence="1">
    <location>
        <begin position="140"/>
        <end position="159"/>
    </location>
</feature>
<organism evidence="3 4">
    <name type="scientific">Pseudoxanthomonas winnipegensis</name>
    <dbReference type="NCBI Taxonomy" id="2480810"/>
    <lineage>
        <taxon>Bacteria</taxon>
        <taxon>Pseudomonadati</taxon>
        <taxon>Pseudomonadota</taxon>
        <taxon>Gammaproteobacteria</taxon>
        <taxon>Lysobacterales</taxon>
        <taxon>Lysobacteraceae</taxon>
        <taxon>Pseudoxanthomonas</taxon>
    </lineage>
</organism>
<keyword evidence="1" id="KW-0472">Membrane</keyword>
<feature type="transmembrane region" description="Helical" evidence="1">
    <location>
        <begin position="263"/>
        <end position="283"/>
    </location>
</feature>
<dbReference type="PANTHER" id="PTHR23028">
    <property type="entry name" value="ACETYLTRANSFERASE"/>
    <property type="match status" value="1"/>
</dbReference>
<gene>
    <name evidence="3" type="ORF">EA658_03300</name>
</gene>
<reference evidence="3 4" key="1">
    <citation type="submission" date="2019-02" db="EMBL/GenBank/DDBJ databases">
        <title>WGS of Pseudoxanthomonas species novum from clinical isolates.</title>
        <authorList>
            <person name="Bernier A.-M."/>
            <person name="Bernard K."/>
            <person name="Vachon A."/>
        </authorList>
    </citation>
    <scope>NUCLEOTIDE SEQUENCE [LARGE SCALE GENOMIC DNA]</scope>
    <source>
        <strain evidence="4">NML 170316</strain>
    </source>
</reference>
<feature type="transmembrane region" description="Helical" evidence="1">
    <location>
        <begin position="304"/>
        <end position="323"/>
    </location>
</feature>
<evidence type="ECO:0000313" key="4">
    <source>
        <dbReference type="Proteomes" id="UP000293089"/>
    </source>
</evidence>
<feature type="transmembrane region" description="Helical" evidence="1">
    <location>
        <begin position="171"/>
        <end position="189"/>
    </location>
</feature>
<accession>A0ABY1WJ18</accession>
<feature type="transmembrane region" description="Helical" evidence="1">
    <location>
        <begin position="93"/>
        <end position="112"/>
    </location>
</feature>
<dbReference type="PANTHER" id="PTHR23028:SF53">
    <property type="entry name" value="ACYL_TRANSF_3 DOMAIN-CONTAINING PROTEIN"/>
    <property type="match status" value="1"/>
</dbReference>
<keyword evidence="3" id="KW-0012">Acyltransferase</keyword>
<evidence type="ECO:0000313" key="3">
    <source>
        <dbReference type="EMBL" id="TAA22626.1"/>
    </source>
</evidence>
<dbReference type="Pfam" id="PF01757">
    <property type="entry name" value="Acyl_transf_3"/>
    <property type="match status" value="1"/>
</dbReference>
<dbReference type="EMBL" id="SHME01000001">
    <property type="protein sequence ID" value="TAA22626.1"/>
    <property type="molecule type" value="Genomic_DNA"/>
</dbReference>
<keyword evidence="1" id="KW-0812">Transmembrane</keyword>
<feature type="domain" description="Acyltransferase 3" evidence="2">
    <location>
        <begin position="13"/>
        <end position="356"/>
    </location>
</feature>
<name>A0ABY1WJ18_9GAMM</name>
<dbReference type="RefSeq" id="WP_130530565.1">
    <property type="nucleotide sequence ID" value="NZ_SHMD01000003.1"/>
</dbReference>
<proteinExistence type="predicted"/>
<dbReference type="GO" id="GO:0016746">
    <property type="term" value="F:acyltransferase activity"/>
    <property type="evidence" value="ECO:0007669"/>
    <property type="project" value="UniProtKB-KW"/>
</dbReference>
<sequence length="380" mass="43809">MSTTKSQSERVFGLDIMRALAVLLVLLGHSTAHFEPPQWLGWFFRGQGTLGVEIFFVLSGYLIGGIIIKLAANGKLHDTAGLIDFWSRRWARTLPLYVIFLLIYMRFDYLGIKPLNEIFPFFIFMQNFAWPMIPFFQHSWSLAIEEWFYILFPLCFMLFASNERAYRKPMLATCCAFIVFPMLLRMYLARHISSYDDFNNQIRMVVLCRLDAIFFGVLMALIKAEWPRIYTWIRRSGFIGVAGVVAAMFYLACGMPGMVQSYWGKVLFFPMLSLVIAAALPLVESIKTTRFRIIDAFVSYTSKVSYSLYLGHVLVFSAVYAILDTFSLPHPKGTIQTLIGYSVYGLLFYGLATLTYHYVERPFLKLRDEQGKYKVNRPGQ</sequence>
<comment type="caution">
    <text evidence="3">The sequence shown here is derived from an EMBL/GenBank/DDBJ whole genome shotgun (WGS) entry which is preliminary data.</text>
</comment>